<dbReference type="SMART" id="SM00456">
    <property type="entry name" value="WW"/>
    <property type="match status" value="1"/>
</dbReference>
<dbReference type="PANTHER" id="PTHR11254">
    <property type="entry name" value="HECT DOMAIN UBIQUITIN-PROTEIN LIGASE"/>
    <property type="match status" value="1"/>
</dbReference>
<dbReference type="FunFam" id="3.30.2160.10:FF:000001">
    <property type="entry name" value="E3 ubiquitin-protein ligase NEDD4-like"/>
    <property type="match status" value="1"/>
</dbReference>
<comment type="pathway">
    <text evidence="2">Protein modification; protein ubiquitination.</text>
</comment>
<evidence type="ECO:0000256" key="2">
    <source>
        <dbReference type="ARBA" id="ARBA00004906"/>
    </source>
</evidence>
<dbReference type="Gene3D" id="3.30.2160.10">
    <property type="entry name" value="Hect, E3 ligase catalytic domain"/>
    <property type="match status" value="1"/>
</dbReference>
<sequence length="1243" mass="140166">MRMTSTGRVYYVDHNTRTTTWDDPRLPSSVDADAPQYKRDYRRKVVYFRSQPAMRVVGDGKCEVRLRRAWVFEDSFSAVMRVRPEDMRKRLVVKFDSEDGLDYGGVSREWFFLLSHEMFNPSYGLFEYSAHDNYTLQINPASGINPEHLDYFKFIGRVLGLAIFHHRFLDAYFVPSFYKMILGKKVTLKDLEAVDYELHRGLTWMLENDITDVLDESFSTTEDRFGELVTVELKPGGEEMPVTEENKHEYVDLIVEYRIHRRVSDQFNAFMAGFGEVIPLDLIKVFDENELELLIGGMSDIDMDDWTKFTDYRGYEKTDQVIEWFWQCLRSWPAERKARLLQFTTGTSRVPVNGFKDLQGSDGPRRFTIEKSGDPSGLPRSHTCFNRLDLPPYEDYESLEKKLLYAIEETEGFDDMSRSSNSQADLAAVLQEVVRDPTRIIKAARDGNTHSLKIISVGISSRASPELQTKDSLEMALFHLSKSKCLELEKTPSRARTAALAECANYATKILDAFALLAVPFGDSSYVQVISEHWQGVFAWMKLNAETQLNRNPRAGGPKNDLTQIARTLLLLTGDADVRRVISTTPGMVKLATRIWLAGDSELSPSADLMITTSLLYYILSEPPQNWLDEVVDAAGGDADVLAETALRRLRLALKPASPNAAHLHLYSGVLAEFMARSDAPSPIPLAVLSRDGVKLVTGALLRTSKMPLQDAVNVLAVSQVLRCFSNVFDAGDGSTSVRLAIQEGALRAIVNICSSFGHIDEDVRGLVLAMLDKTLPIYLVYRSVLIAVSSQMAKFENKEDRKVSSNTVECVSLTFSLPPDFSSTSSEHLTLYSAILDVHNDAFDEACWIVDAHLQGFCPEEWWKMGDKVSSSSKARLYGSRATSSSAIDPSTVDGIIPSSCILSASMEGVSSEESSAHPEIAASRGGPCLTFGKIGWFQPFFLGTRPTVLPLRSGPYLTRSRYFRCTSFEHFTLHSPIPDGFGIPRFIFRQAALIHMNDGSDVRVFRGQLVCPSTGFQRDPVCKFAYGQRYMTRIATEARLYSGKLKHLQGVDVPQYHGHFVGQTDEGPVSCIVLDYCGKELDLLFLALPVEFKYFDIRNRNVLNNNGLPVVINFGEAEDHVCERTMEIVEKVAAPVDHHFGCDELHQWQLCIDLRIWKPGMFKYITSYRPAQYLYGPYTLVEMAPDDWSYDDAVDEAYRAIGEHIEEFYPEDYAQWCSIVERYPRPRGAFAGFRLDAIPGQ</sequence>
<protein>
    <recommendedName>
        <fullName evidence="3">HECT-type E3 ubiquitin transferase</fullName>
        <ecNumber evidence="3">2.3.2.26</ecNumber>
    </recommendedName>
</protein>
<evidence type="ECO:0000256" key="3">
    <source>
        <dbReference type="ARBA" id="ARBA00012485"/>
    </source>
</evidence>
<dbReference type="GO" id="GO:0006511">
    <property type="term" value="P:ubiquitin-dependent protein catabolic process"/>
    <property type="evidence" value="ECO:0007669"/>
    <property type="project" value="TreeGrafter"/>
</dbReference>
<keyword evidence="4" id="KW-0808">Transferase</keyword>
<dbReference type="UniPathway" id="UPA00143"/>
<dbReference type="PROSITE" id="PS50237">
    <property type="entry name" value="HECT"/>
    <property type="match status" value="1"/>
</dbReference>
<dbReference type="Proteomes" id="UP000298327">
    <property type="component" value="Unassembled WGS sequence"/>
</dbReference>
<dbReference type="GO" id="GO:0016567">
    <property type="term" value="P:protein ubiquitination"/>
    <property type="evidence" value="ECO:0007669"/>
    <property type="project" value="UniProtKB-UniPathway"/>
</dbReference>
<proteinExistence type="predicted"/>
<reference evidence="10 11" key="1">
    <citation type="submission" date="2019-02" db="EMBL/GenBank/DDBJ databases">
        <title>Genome sequencing of the rare red list fungi Dentipellis fragilis.</title>
        <authorList>
            <person name="Buettner E."/>
            <person name="Kellner H."/>
        </authorList>
    </citation>
    <scope>NUCLEOTIDE SEQUENCE [LARGE SCALE GENOMIC DNA]</scope>
    <source>
        <strain evidence="10 11">DSM 105465</strain>
    </source>
</reference>
<dbReference type="SMART" id="SM00119">
    <property type="entry name" value="HECTc"/>
    <property type="match status" value="1"/>
</dbReference>
<comment type="caution">
    <text evidence="10">The sequence shown here is derived from an EMBL/GenBank/DDBJ whole genome shotgun (WGS) entry which is preliminary data.</text>
</comment>
<feature type="domain" description="HECT" evidence="9">
    <location>
        <begin position="83"/>
        <end position="416"/>
    </location>
</feature>
<dbReference type="Pfam" id="PF00632">
    <property type="entry name" value="HECT"/>
    <property type="match status" value="1"/>
</dbReference>
<evidence type="ECO:0000256" key="1">
    <source>
        <dbReference type="ARBA" id="ARBA00000885"/>
    </source>
</evidence>
<dbReference type="SUPFAM" id="SSF51045">
    <property type="entry name" value="WW domain"/>
    <property type="match status" value="1"/>
</dbReference>
<dbReference type="InterPro" id="IPR050409">
    <property type="entry name" value="E3_ubiq-protein_ligase"/>
</dbReference>
<dbReference type="STRING" id="205917.A0A4Y9YEZ5"/>
<dbReference type="InterPro" id="IPR001202">
    <property type="entry name" value="WW_dom"/>
</dbReference>
<name>A0A4Y9YEZ5_9AGAM</name>
<comment type="catalytic activity">
    <reaction evidence="1">
        <text>S-ubiquitinyl-[E2 ubiquitin-conjugating enzyme]-L-cysteine + [acceptor protein]-L-lysine = [E2 ubiquitin-conjugating enzyme]-L-cysteine + N(6)-ubiquitinyl-[acceptor protein]-L-lysine.</text>
        <dbReference type="EC" id="2.3.2.26"/>
    </reaction>
</comment>
<dbReference type="AlphaFoldDB" id="A0A4Y9YEZ5"/>
<dbReference type="GO" id="GO:0005737">
    <property type="term" value="C:cytoplasm"/>
    <property type="evidence" value="ECO:0007669"/>
    <property type="project" value="UniProtKB-ARBA"/>
</dbReference>
<dbReference type="PROSITE" id="PS50020">
    <property type="entry name" value="WW_DOMAIN_2"/>
    <property type="match status" value="1"/>
</dbReference>
<dbReference type="EMBL" id="SEOQ01000536">
    <property type="protein sequence ID" value="TFY60925.1"/>
    <property type="molecule type" value="Genomic_DNA"/>
</dbReference>
<evidence type="ECO:0000259" key="9">
    <source>
        <dbReference type="PROSITE" id="PS50237"/>
    </source>
</evidence>
<dbReference type="FunFam" id="3.90.1750.10:FF:000079">
    <property type="entry name" value="E3 ubiquitin-protein ligase"/>
    <property type="match status" value="1"/>
</dbReference>
<dbReference type="Gene3D" id="3.90.1750.10">
    <property type="entry name" value="Hect, E3 ligase catalytic domains"/>
    <property type="match status" value="1"/>
</dbReference>
<dbReference type="PANTHER" id="PTHR11254:SF440">
    <property type="entry name" value="E3 UBIQUITIN-PROTEIN LIGASE NEDD-4"/>
    <property type="match status" value="1"/>
</dbReference>
<dbReference type="Gene3D" id="3.30.2410.10">
    <property type="entry name" value="Hect, E3 ligase catalytic domain"/>
    <property type="match status" value="1"/>
</dbReference>
<evidence type="ECO:0000256" key="4">
    <source>
        <dbReference type="ARBA" id="ARBA00022679"/>
    </source>
</evidence>
<feature type="active site" description="Glycyl thioester intermediate" evidence="7">
    <location>
        <position position="384"/>
    </location>
</feature>
<gene>
    <name evidence="10" type="ORF">EVG20_g7247</name>
</gene>
<dbReference type="InterPro" id="IPR035983">
    <property type="entry name" value="Hect_E3_ubiquitin_ligase"/>
</dbReference>
<dbReference type="Pfam" id="PF00397">
    <property type="entry name" value="WW"/>
    <property type="match status" value="1"/>
</dbReference>
<evidence type="ECO:0000313" key="10">
    <source>
        <dbReference type="EMBL" id="TFY60925.1"/>
    </source>
</evidence>
<dbReference type="GO" id="GO:0061630">
    <property type="term" value="F:ubiquitin protein ligase activity"/>
    <property type="evidence" value="ECO:0007669"/>
    <property type="project" value="UniProtKB-EC"/>
</dbReference>
<dbReference type="CDD" id="cd00078">
    <property type="entry name" value="HECTc"/>
    <property type="match status" value="1"/>
</dbReference>
<keyword evidence="5" id="KW-0677">Repeat</keyword>
<keyword evidence="6 7" id="KW-0833">Ubl conjugation pathway</keyword>
<evidence type="ECO:0000313" key="11">
    <source>
        <dbReference type="Proteomes" id="UP000298327"/>
    </source>
</evidence>
<feature type="domain" description="WW" evidence="8">
    <location>
        <begin position="1"/>
        <end position="26"/>
    </location>
</feature>
<evidence type="ECO:0000256" key="5">
    <source>
        <dbReference type="ARBA" id="ARBA00022737"/>
    </source>
</evidence>
<dbReference type="EC" id="2.3.2.26" evidence="3"/>
<accession>A0A4Y9YEZ5</accession>
<keyword evidence="11" id="KW-1185">Reference proteome</keyword>
<evidence type="ECO:0000256" key="7">
    <source>
        <dbReference type="PROSITE-ProRule" id="PRU00104"/>
    </source>
</evidence>
<dbReference type="SUPFAM" id="SSF56204">
    <property type="entry name" value="Hect, E3 ligase catalytic domain"/>
    <property type="match status" value="1"/>
</dbReference>
<organism evidence="10 11">
    <name type="scientific">Dentipellis fragilis</name>
    <dbReference type="NCBI Taxonomy" id="205917"/>
    <lineage>
        <taxon>Eukaryota</taxon>
        <taxon>Fungi</taxon>
        <taxon>Dikarya</taxon>
        <taxon>Basidiomycota</taxon>
        <taxon>Agaricomycotina</taxon>
        <taxon>Agaricomycetes</taxon>
        <taxon>Russulales</taxon>
        <taxon>Hericiaceae</taxon>
        <taxon>Dentipellis</taxon>
    </lineage>
</organism>
<dbReference type="FunFam" id="3.30.2410.10:FF:000001">
    <property type="entry name" value="E3 ubiquitin-protein ligase NEDD4-like"/>
    <property type="match status" value="1"/>
</dbReference>
<dbReference type="CDD" id="cd00201">
    <property type="entry name" value="WW"/>
    <property type="match status" value="1"/>
</dbReference>
<dbReference type="InterPro" id="IPR000569">
    <property type="entry name" value="HECT_dom"/>
</dbReference>
<dbReference type="OrthoDB" id="8068875at2759"/>
<dbReference type="InterPro" id="IPR036020">
    <property type="entry name" value="WW_dom_sf"/>
</dbReference>
<evidence type="ECO:0000259" key="8">
    <source>
        <dbReference type="PROSITE" id="PS50020"/>
    </source>
</evidence>
<evidence type="ECO:0000256" key="6">
    <source>
        <dbReference type="ARBA" id="ARBA00022786"/>
    </source>
</evidence>